<evidence type="ECO:0000256" key="6">
    <source>
        <dbReference type="PROSITE-ProRule" id="PRU10007"/>
    </source>
</evidence>
<dbReference type="InterPro" id="IPR016161">
    <property type="entry name" value="Ald_DH/histidinol_DH"/>
</dbReference>
<evidence type="ECO:0000256" key="2">
    <source>
        <dbReference type="ARBA" id="ARBA00011881"/>
    </source>
</evidence>
<dbReference type="AlphaFoldDB" id="A0A0P4VVF1"/>
<reference evidence="9" key="1">
    <citation type="journal article" date="2016" name="PLoS Negl. Trop. Dis.">
        <title>A Deep Insight into the Sialome of Rhodnius neglectus, a Vector of Chagas Disease.</title>
        <authorList>
            <person name="Santiago P.B."/>
            <person name="Assumpcao T.C."/>
            <person name="Araujo C.N."/>
            <person name="Bastos I.M."/>
            <person name="Neves D."/>
            <person name="Silva I.G."/>
            <person name="Charneau S."/>
            <person name="Queiroz R.M."/>
            <person name="Raiol T."/>
            <person name="Oliveira J.V."/>
            <person name="Sousa M.V."/>
            <person name="Calvo E."/>
            <person name="Ribeiro J.M."/>
            <person name="Santana J.M."/>
        </authorList>
    </citation>
    <scope>NUCLEOTIDE SEQUENCE</scope>
    <source>
        <tissue evidence="9">Salivary glands</tissue>
    </source>
</reference>
<dbReference type="FunFam" id="3.40.309.10:FF:000018">
    <property type="entry name" value="Alpha-aminoadipic semialdehyde dehydrogenase"/>
    <property type="match status" value="1"/>
</dbReference>
<dbReference type="Gene3D" id="3.40.309.10">
    <property type="entry name" value="Aldehyde Dehydrogenase, Chain A, domain 2"/>
    <property type="match status" value="1"/>
</dbReference>
<evidence type="ECO:0000256" key="1">
    <source>
        <dbReference type="ARBA" id="ARBA00009986"/>
    </source>
</evidence>
<keyword evidence="4" id="KW-0520">NAD</keyword>
<evidence type="ECO:0000256" key="3">
    <source>
        <dbReference type="ARBA" id="ARBA00023002"/>
    </source>
</evidence>
<protein>
    <recommendedName>
        <fullName evidence="5">aldehyde dehydrogenase (NAD(+))</fullName>
        <ecNumber evidence="5">1.2.1.3</ecNumber>
    </recommendedName>
</protein>
<dbReference type="InterPro" id="IPR044638">
    <property type="entry name" value="ALDH7A1-like"/>
</dbReference>
<evidence type="ECO:0000256" key="7">
    <source>
        <dbReference type="RuleBase" id="RU003345"/>
    </source>
</evidence>
<keyword evidence="3 7" id="KW-0560">Oxidoreductase</keyword>
<feature type="domain" description="Aldehyde dehydrogenase" evidence="8">
    <location>
        <begin position="63"/>
        <end position="523"/>
    </location>
</feature>
<dbReference type="Pfam" id="PF00171">
    <property type="entry name" value="Aldedh"/>
    <property type="match status" value="1"/>
</dbReference>
<proteinExistence type="evidence at transcript level"/>
<evidence type="ECO:0000313" key="9">
    <source>
        <dbReference type="EMBL" id="JAI54743.1"/>
    </source>
</evidence>
<name>A0A0P4VVF1_9HEMI</name>
<feature type="active site" evidence="6">
    <location>
        <position position="296"/>
    </location>
</feature>
<evidence type="ECO:0000259" key="8">
    <source>
        <dbReference type="Pfam" id="PF00171"/>
    </source>
</evidence>
<dbReference type="EC" id="1.2.1.3" evidence="5"/>
<sequence length="541" mass="58443">MSRSVNLVITRLLLQRRVSVMSSFKNSTGGNFLCNEPKYDFLQDLGIEKCNKGVYNGKWSGNGKVVTSICPANGRPIAEIQQGDKSDYEECVKAAQDAWKIWADVPAPKRGEIVRQIGDALRNKLDSLGKLVSLEMGKIYAEGVGEVQEYVDICDYAVGLSRMFSGSIIPSERPGHVLLEQWNPLGVVGVISAFNFPIAVYGWNSAIAMVCGNTLLWKGATSTSLVTLATTKIVSSVLEKNNLPGGICSMICGGSEIGDAIVTDRRIPLVSFTGSTQVGHQVGMKVQDRFGRSLLELGGNNAIIVGPDADLEMVAQSVVFACVGTAGQRCTTTRRLILHSQVYDKVLTRMKKSFEQVMSRMGDPLDPNTLYGPLHTKASVGEYQETINEVKKLGGKIEFGGEVCEGEGFFVKPTIVSGLSHDSPVVHKETFAPIVYVLRASNVDEAIAWNNEVKQGLSSSLFTNDLATLFKWIGPKGSDCGIVNVNIPTSGAEIGGAFGGEKETGGGRESGSDSWKQYMRRSTITINYSPILTLAQGIKFE</sequence>
<dbReference type="InterPro" id="IPR029510">
    <property type="entry name" value="Ald_DH_CS_GLU"/>
</dbReference>
<dbReference type="CDD" id="cd07130">
    <property type="entry name" value="ALDH_F7_AASADH"/>
    <property type="match status" value="1"/>
</dbReference>
<dbReference type="PROSITE" id="PS00687">
    <property type="entry name" value="ALDEHYDE_DEHYDR_GLU"/>
    <property type="match status" value="1"/>
</dbReference>
<comment type="similarity">
    <text evidence="1 7">Belongs to the aldehyde dehydrogenase family.</text>
</comment>
<dbReference type="PANTHER" id="PTHR43521">
    <property type="entry name" value="ALPHA-AMINOADIPIC SEMIALDEHYDE DEHYDROGENASE"/>
    <property type="match status" value="1"/>
</dbReference>
<dbReference type="InterPro" id="IPR016162">
    <property type="entry name" value="Ald_DH_N"/>
</dbReference>
<dbReference type="EMBL" id="GDKW01001852">
    <property type="protein sequence ID" value="JAI54743.1"/>
    <property type="molecule type" value="mRNA"/>
</dbReference>
<organism evidence="9">
    <name type="scientific">Rhodnius neglectus</name>
    <dbReference type="NCBI Taxonomy" id="72488"/>
    <lineage>
        <taxon>Eukaryota</taxon>
        <taxon>Metazoa</taxon>
        <taxon>Ecdysozoa</taxon>
        <taxon>Arthropoda</taxon>
        <taxon>Hexapoda</taxon>
        <taxon>Insecta</taxon>
        <taxon>Pterygota</taxon>
        <taxon>Neoptera</taxon>
        <taxon>Paraneoptera</taxon>
        <taxon>Hemiptera</taxon>
        <taxon>Heteroptera</taxon>
        <taxon>Panheteroptera</taxon>
        <taxon>Cimicomorpha</taxon>
        <taxon>Reduviidae</taxon>
        <taxon>Triatominae</taxon>
        <taxon>Rhodnius</taxon>
    </lineage>
</organism>
<accession>A0A0P4VVF1</accession>
<comment type="subunit">
    <text evidence="2">Homotetramer.</text>
</comment>
<dbReference type="InterPro" id="IPR015590">
    <property type="entry name" value="Aldehyde_DH_dom"/>
</dbReference>
<dbReference type="Gene3D" id="3.40.605.10">
    <property type="entry name" value="Aldehyde Dehydrogenase, Chain A, domain 1"/>
    <property type="match status" value="1"/>
</dbReference>
<evidence type="ECO:0000256" key="4">
    <source>
        <dbReference type="ARBA" id="ARBA00023027"/>
    </source>
</evidence>
<dbReference type="SUPFAM" id="SSF53720">
    <property type="entry name" value="ALDH-like"/>
    <property type="match status" value="1"/>
</dbReference>
<dbReference type="PANTHER" id="PTHR43521:SF1">
    <property type="entry name" value="ALPHA-AMINOADIPIC SEMIALDEHYDE DEHYDROGENASE"/>
    <property type="match status" value="1"/>
</dbReference>
<dbReference type="GO" id="GO:0004029">
    <property type="term" value="F:aldehyde dehydrogenase (NAD+) activity"/>
    <property type="evidence" value="ECO:0007669"/>
    <property type="project" value="UniProtKB-EC"/>
</dbReference>
<evidence type="ECO:0000256" key="5">
    <source>
        <dbReference type="ARBA" id="ARBA00024226"/>
    </source>
</evidence>
<dbReference type="InterPro" id="IPR016163">
    <property type="entry name" value="Ald_DH_C"/>
</dbReference>